<dbReference type="Proteomes" id="UP001319045">
    <property type="component" value="Chromosome"/>
</dbReference>
<dbReference type="InterPro" id="IPR043732">
    <property type="entry name" value="DUF5675"/>
</dbReference>
<dbReference type="RefSeq" id="WP_207153232.1">
    <property type="nucleotide sequence ID" value="NZ_AP024484.1"/>
</dbReference>
<protein>
    <recommendedName>
        <fullName evidence="1">DUF5675 domain-containing protein</fullName>
    </recommendedName>
</protein>
<organism evidence="2 3">
    <name type="scientific">Prevotella herbatica</name>
    <dbReference type="NCBI Taxonomy" id="2801997"/>
    <lineage>
        <taxon>Bacteria</taxon>
        <taxon>Pseudomonadati</taxon>
        <taxon>Bacteroidota</taxon>
        <taxon>Bacteroidia</taxon>
        <taxon>Bacteroidales</taxon>
        <taxon>Prevotellaceae</taxon>
        <taxon>Prevotella</taxon>
    </lineage>
</organism>
<name>A0ABM7NYL3_9BACT</name>
<dbReference type="EMBL" id="AP024484">
    <property type="protein sequence ID" value="BCS85591.1"/>
    <property type="molecule type" value="Genomic_DNA"/>
</dbReference>
<evidence type="ECO:0000313" key="2">
    <source>
        <dbReference type="EMBL" id="BCS85591.1"/>
    </source>
</evidence>
<evidence type="ECO:0000259" key="1">
    <source>
        <dbReference type="Pfam" id="PF18925"/>
    </source>
</evidence>
<keyword evidence="3" id="KW-1185">Reference proteome</keyword>
<reference evidence="2 3" key="1">
    <citation type="journal article" date="2022" name="Int. J. Syst. Evol. Microbiol.">
        <title>Prevotella herbatica sp. nov., a plant polysaccharide-decomposing anaerobic bacterium isolated from a methanogenic reactor.</title>
        <authorList>
            <person name="Uek A."/>
            <person name="Tonouchi A."/>
            <person name="Kaku N."/>
            <person name="Ueki K."/>
        </authorList>
    </citation>
    <scope>NUCLEOTIDE SEQUENCE [LARGE SCALE GENOMIC DNA]</scope>
    <source>
        <strain evidence="2 3">WR041</strain>
    </source>
</reference>
<gene>
    <name evidence="2" type="ORF">prwr041_14840</name>
</gene>
<dbReference type="Pfam" id="PF18925">
    <property type="entry name" value="DUF5675"/>
    <property type="match status" value="1"/>
</dbReference>
<proteinExistence type="predicted"/>
<accession>A0ABM7NYL3</accession>
<feature type="domain" description="DUF5675" evidence="1">
    <location>
        <begin position="5"/>
        <end position="108"/>
    </location>
</feature>
<sequence length="125" mass="14460">MDLELKRIRVRHDTTDGLLQLSNRLICNTAEYTPRCLENGKYEVKIQLDNAQKRVHLLIIRSNGRKTVGEFVAGNGVFKLKSGSIIVGDYVTWGLCIRSERRFNELTEMFVECLKKDEKIFLEIV</sequence>
<evidence type="ECO:0000313" key="3">
    <source>
        <dbReference type="Proteomes" id="UP001319045"/>
    </source>
</evidence>